<gene>
    <name evidence="9" type="ORF">DEA37_0007653</name>
</gene>
<feature type="region of interest" description="Disordered" evidence="7">
    <location>
        <begin position="172"/>
        <end position="231"/>
    </location>
</feature>
<comment type="caution">
    <text evidence="9">The sequence shown here is derived from an EMBL/GenBank/DDBJ whole genome shotgun (WGS) entry which is preliminary data.</text>
</comment>
<evidence type="ECO:0000256" key="3">
    <source>
        <dbReference type="ARBA" id="ARBA00022540"/>
    </source>
</evidence>
<dbReference type="SUPFAM" id="SSF100966">
    <property type="entry name" value="Translation initiation factor 2 beta, aIF2beta, N-terminal domain"/>
    <property type="match status" value="1"/>
</dbReference>
<evidence type="ECO:0000313" key="10">
    <source>
        <dbReference type="Proteomes" id="UP000324629"/>
    </source>
</evidence>
<evidence type="ECO:0000256" key="5">
    <source>
        <dbReference type="ARBA" id="ARBA00022917"/>
    </source>
</evidence>
<evidence type="ECO:0000313" key="9">
    <source>
        <dbReference type="EMBL" id="KAA3672846.1"/>
    </source>
</evidence>
<sequence>MVEGCDSRQADGSSCHRKWRLTSIERLKIPFTGTKCRSLALRYVILLSHSSFQVEGKGNGIKTVIVNVSDIAKALNRKPIYLTKFFGCELGAQIHVDDKNERYIVNGAHEATKLQELLDGFIKKFVLCQSCHNPETTMHVSKKTGTVGTTCKACGSQGQLDVAHRLTQYIVKNPPEPDSSSAKAKVKKGKKAKNGDHEDHEVSAPGGDDTTRHSPPADADEDDWVEDTTEEAQLQRMNELSAMAKSLALSVDVEKSETERADVFYKHLLQLHQRDGVLAHRREVKQQADSLELGPRAVLVLAEVLLSSPTTILADVKKFAPIFMLFTRIGENQKRAQHYVLGAVAKLIERYSEQKLLSRACHILKALYDNDVVEEDVICAWYEKGDDADRVVELSEKKETEVTEPKDDSGSEDDIDIDAI</sequence>
<evidence type="ECO:0000256" key="2">
    <source>
        <dbReference type="ARBA" id="ARBA00018059"/>
    </source>
</evidence>
<dbReference type="InterPro" id="IPR045196">
    <property type="entry name" value="IF2/IF5"/>
</dbReference>
<dbReference type="Gene3D" id="1.25.40.180">
    <property type="match status" value="1"/>
</dbReference>
<keyword evidence="6" id="KW-0342">GTP-binding</keyword>
<proteinExistence type="inferred from homology"/>
<dbReference type="Pfam" id="PF01873">
    <property type="entry name" value="eIF-5_eIF-2B"/>
    <property type="match status" value="1"/>
</dbReference>
<dbReference type="SUPFAM" id="SSF48371">
    <property type="entry name" value="ARM repeat"/>
    <property type="match status" value="1"/>
</dbReference>
<feature type="domain" description="W2" evidence="8">
    <location>
        <begin position="254"/>
        <end position="412"/>
    </location>
</feature>
<dbReference type="CDD" id="cd11561">
    <property type="entry name" value="W2_eIF5"/>
    <property type="match status" value="1"/>
</dbReference>
<keyword evidence="4" id="KW-0547">Nucleotide-binding</keyword>
<dbReference type="SMART" id="SM00653">
    <property type="entry name" value="eIF2B_5"/>
    <property type="match status" value="1"/>
</dbReference>
<dbReference type="AlphaFoldDB" id="A0A5J4NB69"/>
<feature type="compositionally biased region" description="Basic and acidic residues" evidence="7">
    <location>
        <begin position="393"/>
        <end position="409"/>
    </location>
</feature>
<reference evidence="9 10" key="1">
    <citation type="journal article" date="2019" name="Gigascience">
        <title>Whole-genome sequence of the oriental lung fluke Paragonimus westermani.</title>
        <authorList>
            <person name="Oey H."/>
            <person name="Zakrzewski M."/>
            <person name="Narain K."/>
            <person name="Devi K.R."/>
            <person name="Agatsuma T."/>
            <person name="Nawaratna S."/>
            <person name="Gobert G.N."/>
            <person name="Jones M.K."/>
            <person name="Ragan M.A."/>
            <person name="McManus D.P."/>
            <person name="Krause L."/>
        </authorList>
    </citation>
    <scope>NUCLEOTIDE SEQUENCE [LARGE SCALE GENOMIC DNA]</scope>
    <source>
        <strain evidence="9 10">IND2009</strain>
    </source>
</reference>
<accession>A0A5J4NB69</accession>
<dbReference type="GO" id="GO:0005525">
    <property type="term" value="F:GTP binding"/>
    <property type="evidence" value="ECO:0007669"/>
    <property type="project" value="UniProtKB-KW"/>
</dbReference>
<dbReference type="FunFam" id="3.30.30.170:FF:000002">
    <property type="entry name" value="Eukaryotic translation initiation factor 5"/>
    <property type="match status" value="1"/>
</dbReference>
<dbReference type="InterPro" id="IPR003307">
    <property type="entry name" value="W2_domain"/>
</dbReference>
<comment type="similarity">
    <text evidence="1">Belongs to the eIF-2-beta/eIF-5 family.</text>
</comment>
<feature type="compositionally biased region" description="Acidic residues" evidence="7">
    <location>
        <begin position="218"/>
        <end position="230"/>
    </location>
</feature>
<dbReference type="PANTHER" id="PTHR23001:SF7">
    <property type="entry name" value="EUKARYOTIC TRANSLATION INITIATION FACTOR 5"/>
    <property type="match status" value="1"/>
</dbReference>
<dbReference type="PROSITE" id="PS51363">
    <property type="entry name" value="W2"/>
    <property type="match status" value="1"/>
</dbReference>
<dbReference type="GO" id="GO:0003743">
    <property type="term" value="F:translation initiation factor activity"/>
    <property type="evidence" value="ECO:0007669"/>
    <property type="project" value="UniProtKB-KW"/>
</dbReference>
<dbReference type="GO" id="GO:0005092">
    <property type="term" value="F:GDP-dissociation inhibitor activity"/>
    <property type="evidence" value="ECO:0007669"/>
    <property type="project" value="TreeGrafter"/>
</dbReference>
<evidence type="ECO:0000259" key="8">
    <source>
        <dbReference type="PROSITE" id="PS51363"/>
    </source>
</evidence>
<dbReference type="GO" id="GO:0001732">
    <property type="term" value="P:formation of cytoplasmic translation initiation complex"/>
    <property type="evidence" value="ECO:0007669"/>
    <property type="project" value="TreeGrafter"/>
</dbReference>
<dbReference type="SUPFAM" id="SSF75689">
    <property type="entry name" value="Zinc-binding domain of translation initiation factor 2 beta"/>
    <property type="match status" value="1"/>
</dbReference>
<dbReference type="Pfam" id="PF02020">
    <property type="entry name" value="W2"/>
    <property type="match status" value="1"/>
</dbReference>
<name>A0A5J4NB69_9TREM</name>
<dbReference type="FunFam" id="2.20.25.350:FF:000001">
    <property type="entry name" value="Eukaryotic translation initiation factor 5"/>
    <property type="match status" value="1"/>
</dbReference>
<dbReference type="Gene3D" id="2.20.25.350">
    <property type="match status" value="1"/>
</dbReference>
<organism evidence="9 10">
    <name type="scientific">Paragonimus westermani</name>
    <dbReference type="NCBI Taxonomy" id="34504"/>
    <lineage>
        <taxon>Eukaryota</taxon>
        <taxon>Metazoa</taxon>
        <taxon>Spiralia</taxon>
        <taxon>Lophotrochozoa</taxon>
        <taxon>Platyhelminthes</taxon>
        <taxon>Trematoda</taxon>
        <taxon>Digenea</taxon>
        <taxon>Plagiorchiida</taxon>
        <taxon>Troglotremata</taxon>
        <taxon>Troglotrematidae</taxon>
        <taxon>Paragonimus</taxon>
    </lineage>
</organism>
<feature type="compositionally biased region" description="Basic and acidic residues" evidence="7">
    <location>
        <begin position="193"/>
        <end position="202"/>
    </location>
</feature>
<dbReference type="Gene3D" id="3.30.30.170">
    <property type="match status" value="1"/>
</dbReference>
<dbReference type="GO" id="GO:0071074">
    <property type="term" value="F:eukaryotic initiation factor eIF2 binding"/>
    <property type="evidence" value="ECO:0007669"/>
    <property type="project" value="TreeGrafter"/>
</dbReference>
<evidence type="ECO:0000256" key="4">
    <source>
        <dbReference type="ARBA" id="ARBA00022741"/>
    </source>
</evidence>
<dbReference type="EMBL" id="QNGE01004488">
    <property type="protein sequence ID" value="KAA3672846.1"/>
    <property type="molecule type" value="Genomic_DNA"/>
</dbReference>
<dbReference type="InterPro" id="IPR016189">
    <property type="entry name" value="Transl_init_fac_IF2/IF5_N"/>
</dbReference>
<feature type="region of interest" description="Disordered" evidence="7">
    <location>
        <begin position="393"/>
        <end position="420"/>
    </location>
</feature>
<protein>
    <recommendedName>
        <fullName evidence="2">Eukaryotic translation initiation factor 5</fullName>
    </recommendedName>
</protein>
<dbReference type="InterPro" id="IPR016024">
    <property type="entry name" value="ARM-type_fold"/>
</dbReference>
<dbReference type="SMART" id="SM00515">
    <property type="entry name" value="eIF5C"/>
    <property type="match status" value="1"/>
</dbReference>
<dbReference type="Proteomes" id="UP000324629">
    <property type="component" value="Unassembled WGS sequence"/>
</dbReference>
<keyword evidence="3 9" id="KW-0396">Initiation factor</keyword>
<dbReference type="PANTHER" id="PTHR23001">
    <property type="entry name" value="EUKARYOTIC TRANSLATION INITIATION FACTOR"/>
    <property type="match status" value="1"/>
</dbReference>
<dbReference type="InterPro" id="IPR002735">
    <property type="entry name" value="Transl_init_fac_IF2/IF5_dom"/>
</dbReference>
<evidence type="ECO:0000256" key="7">
    <source>
        <dbReference type="SAM" id="MobiDB-lite"/>
    </source>
</evidence>
<dbReference type="GO" id="GO:0005829">
    <property type="term" value="C:cytosol"/>
    <property type="evidence" value="ECO:0007669"/>
    <property type="project" value="TreeGrafter"/>
</dbReference>
<keyword evidence="5" id="KW-0648">Protein biosynthesis</keyword>
<evidence type="ECO:0000256" key="1">
    <source>
        <dbReference type="ARBA" id="ARBA00010397"/>
    </source>
</evidence>
<dbReference type="InterPro" id="IPR016190">
    <property type="entry name" value="Transl_init_fac_IF2/IF5_Zn-bd"/>
</dbReference>
<keyword evidence="10" id="KW-1185">Reference proteome</keyword>
<feature type="compositionally biased region" description="Acidic residues" evidence="7">
    <location>
        <begin position="410"/>
        <end position="420"/>
    </location>
</feature>
<evidence type="ECO:0000256" key="6">
    <source>
        <dbReference type="ARBA" id="ARBA00023134"/>
    </source>
</evidence>